<dbReference type="GO" id="GO:0016491">
    <property type="term" value="F:oxidoreductase activity"/>
    <property type="evidence" value="ECO:0007669"/>
    <property type="project" value="UniProtKB-KW"/>
</dbReference>
<evidence type="ECO:0000256" key="9">
    <source>
        <dbReference type="ARBA" id="ARBA00023014"/>
    </source>
</evidence>
<dbReference type="InterPro" id="IPR013785">
    <property type="entry name" value="Aldolase_TIM"/>
</dbReference>
<dbReference type="Gene3D" id="3.20.20.70">
    <property type="entry name" value="Aldolase class I"/>
    <property type="match status" value="1"/>
</dbReference>
<comment type="similarity">
    <text evidence="3">In the N-terminal section; belongs to the NADH:flavin oxidoreductase/NADH oxidase family.</text>
</comment>
<evidence type="ECO:0000256" key="6">
    <source>
        <dbReference type="ARBA" id="ARBA00022723"/>
    </source>
</evidence>
<dbReference type="PRINTS" id="PR00368">
    <property type="entry name" value="FADPNR"/>
</dbReference>
<sequence length="639" mass="69630">MLKMLSKANIGKMNLRNRVFMAPMGTTTDPDGGYSDRNIHYFTARAKGGIGLIITGANTITDKYEPRPCHLLDHFNKVGRLNLLIERAHQYGAKVCVQLSPGLGRVSFVDPFTPPYAPSPVPAFWFPSLTCKPFTIEDIQYLIKAFGYSASLAKQAGADAIEIHGYGGYLIDQFHSTLWNKRTDEYGGDLEGRTRFSRELIAEVQKTCGKDFPIIFKFTPYHGVEDGRELEEGIEIAKILENAGVAALHVDKGCYEAWYHAISTVYEEKGAQINLAQAIKKAVKIPVLAQGKLSEPAFAEQVLQEGKADFVGLGHQLLADPEWVNKVADGKIDDIIPCIGCNECLLGGFSGKNTTCAINPTCGYVSEYNLKEAKKTKSILVVGGGPGGMTAAISAAKRGFKVELWEKKDHLGGNLLAAGAPSFKKDVIKYTDYLKTQVSKHPINLKLLKEGSVTDIINRKDDLVILALGAKEATPPIPGIDKAHVKYANNVLLGKEITGDEVVVIGGGLVGCETALFLKQQGKEVTIVEILDDILQGDSHSLNNKMKLRALLKESGIYIMTKTKVESICYTNVTLLTDGKEQMYDCDSVVIATGYLPESELIKELEDTVPIASVGDCVKPGKILNAVHDAFHAIRLQNA</sequence>
<accession>A0A1S2LFP1</accession>
<evidence type="ECO:0000313" key="12">
    <source>
        <dbReference type="EMBL" id="OIJ11060.1"/>
    </source>
</evidence>
<keyword evidence="6" id="KW-0479">Metal-binding</keyword>
<dbReference type="Proteomes" id="UP000179524">
    <property type="component" value="Unassembled WGS sequence"/>
</dbReference>
<dbReference type="Gene3D" id="3.40.50.720">
    <property type="entry name" value="NAD(P)-binding Rossmann-like Domain"/>
    <property type="match status" value="1"/>
</dbReference>
<dbReference type="CDD" id="cd02803">
    <property type="entry name" value="OYE_like_FMN_family"/>
    <property type="match status" value="1"/>
</dbReference>
<keyword evidence="13" id="KW-1185">Reference proteome</keyword>
<keyword evidence="7" id="KW-0560">Oxidoreductase</keyword>
<evidence type="ECO:0000256" key="1">
    <source>
        <dbReference type="ARBA" id="ARBA00001917"/>
    </source>
</evidence>
<dbReference type="AlphaFoldDB" id="A0A1S2LFP1"/>
<feature type="domain" description="FAD/NAD(P)-binding" evidence="11">
    <location>
        <begin position="378"/>
        <end position="604"/>
    </location>
</feature>
<dbReference type="EMBL" id="MLQR01000045">
    <property type="protein sequence ID" value="OIJ11060.1"/>
    <property type="molecule type" value="Genomic_DNA"/>
</dbReference>
<proteinExistence type="inferred from homology"/>
<evidence type="ECO:0000313" key="13">
    <source>
        <dbReference type="Proteomes" id="UP000179524"/>
    </source>
</evidence>
<organism evidence="12 13">
    <name type="scientific">Anaerobacillus alkalilacustris</name>
    <dbReference type="NCBI Taxonomy" id="393763"/>
    <lineage>
        <taxon>Bacteria</taxon>
        <taxon>Bacillati</taxon>
        <taxon>Bacillota</taxon>
        <taxon>Bacilli</taxon>
        <taxon>Bacillales</taxon>
        <taxon>Bacillaceae</taxon>
        <taxon>Anaerobacillus</taxon>
    </lineage>
</organism>
<dbReference type="GO" id="GO:0051536">
    <property type="term" value="F:iron-sulfur cluster binding"/>
    <property type="evidence" value="ECO:0007669"/>
    <property type="project" value="UniProtKB-KW"/>
</dbReference>
<reference evidence="12 13" key="1">
    <citation type="submission" date="2016-10" db="EMBL/GenBank/DDBJ databases">
        <title>Draft genome sequences of four alkaliphilic bacteria belonging to the Anaerobacillus genus.</title>
        <authorList>
            <person name="Bassil N.M."/>
            <person name="Lloyd J.R."/>
        </authorList>
    </citation>
    <scope>NUCLEOTIDE SEQUENCE [LARGE SCALE GENOMIC DNA]</scope>
    <source>
        <strain evidence="12 13">DSM 18345</strain>
    </source>
</reference>
<dbReference type="SUPFAM" id="SSF51395">
    <property type="entry name" value="FMN-linked oxidoreductases"/>
    <property type="match status" value="1"/>
</dbReference>
<comment type="cofactor">
    <cofactor evidence="1">
        <name>FMN</name>
        <dbReference type="ChEBI" id="CHEBI:58210"/>
    </cofactor>
</comment>
<protein>
    <submittedName>
        <fullName evidence="12">2,4-dienoyl-CoA reductase</fullName>
    </submittedName>
</protein>
<keyword evidence="4" id="KW-0285">Flavoprotein</keyword>
<evidence type="ECO:0000256" key="7">
    <source>
        <dbReference type="ARBA" id="ARBA00023002"/>
    </source>
</evidence>
<keyword evidence="9" id="KW-0411">Iron-sulfur</keyword>
<comment type="caution">
    <text evidence="12">The sequence shown here is derived from an EMBL/GenBank/DDBJ whole genome shotgun (WGS) entry which is preliminary data.</text>
</comment>
<dbReference type="Pfam" id="PF07992">
    <property type="entry name" value="Pyr_redox_2"/>
    <property type="match status" value="1"/>
</dbReference>
<dbReference type="PANTHER" id="PTHR42917:SF2">
    <property type="entry name" value="2,4-DIENOYL-COA REDUCTASE [(2E)-ENOYL-COA-PRODUCING]"/>
    <property type="match status" value="1"/>
</dbReference>
<dbReference type="PRINTS" id="PR00469">
    <property type="entry name" value="PNDRDTASEII"/>
</dbReference>
<dbReference type="OrthoDB" id="9772736at2"/>
<dbReference type="InterPro" id="IPR051793">
    <property type="entry name" value="NADH:flavin_oxidoreductase"/>
</dbReference>
<dbReference type="Pfam" id="PF00724">
    <property type="entry name" value="Oxidored_FMN"/>
    <property type="match status" value="1"/>
</dbReference>
<dbReference type="RefSeq" id="WP_071310773.1">
    <property type="nucleotide sequence ID" value="NZ_MLQR01000045.1"/>
</dbReference>
<dbReference type="PANTHER" id="PTHR42917">
    <property type="entry name" value="2,4-DIENOYL-COA REDUCTASE"/>
    <property type="match status" value="1"/>
</dbReference>
<name>A0A1S2LFP1_9BACI</name>
<evidence type="ECO:0000259" key="10">
    <source>
        <dbReference type="Pfam" id="PF00724"/>
    </source>
</evidence>
<dbReference type="InterPro" id="IPR036188">
    <property type="entry name" value="FAD/NAD-bd_sf"/>
</dbReference>
<evidence type="ECO:0000256" key="4">
    <source>
        <dbReference type="ARBA" id="ARBA00022630"/>
    </source>
</evidence>
<evidence type="ECO:0000259" key="11">
    <source>
        <dbReference type="Pfam" id="PF07992"/>
    </source>
</evidence>
<dbReference type="GO" id="GO:0046872">
    <property type="term" value="F:metal ion binding"/>
    <property type="evidence" value="ECO:0007669"/>
    <property type="project" value="UniProtKB-KW"/>
</dbReference>
<dbReference type="InterPro" id="IPR023753">
    <property type="entry name" value="FAD/NAD-binding_dom"/>
</dbReference>
<dbReference type="InterPro" id="IPR001155">
    <property type="entry name" value="OxRdtase_FMN_N"/>
</dbReference>
<evidence type="ECO:0000256" key="5">
    <source>
        <dbReference type="ARBA" id="ARBA00022643"/>
    </source>
</evidence>
<dbReference type="SUPFAM" id="SSF51905">
    <property type="entry name" value="FAD/NAD(P)-binding domain"/>
    <property type="match status" value="1"/>
</dbReference>
<evidence type="ECO:0000256" key="2">
    <source>
        <dbReference type="ARBA" id="ARBA00001966"/>
    </source>
</evidence>
<evidence type="ECO:0000256" key="8">
    <source>
        <dbReference type="ARBA" id="ARBA00023004"/>
    </source>
</evidence>
<feature type="domain" description="NADH:flavin oxidoreductase/NADH oxidase N-terminal" evidence="10">
    <location>
        <begin position="9"/>
        <end position="331"/>
    </location>
</feature>
<gene>
    <name evidence="12" type="ORF">BKP37_16755</name>
</gene>
<dbReference type="GO" id="GO:0010181">
    <property type="term" value="F:FMN binding"/>
    <property type="evidence" value="ECO:0007669"/>
    <property type="project" value="InterPro"/>
</dbReference>
<dbReference type="Gene3D" id="3.50.50.60">
    <property type="entry name" value="FAD/NAD(P)-binding domain"/>
    <property type="match status" value="1"/>
</dbReference>
<evidence type="ECO:0000256" key="3">
    <source>
        <dbReference type="ARBA" id="ARBA00011048"/>
    </source>
</evidence>
<comment type="cofactor">
    <cofactor evidence="2">
        <name>[4Fe-4S] cluster</name>
        <dbReference type="ChEBI" id="CHEBI:49883"/>
    </cofactor>
</comment>
<keyword evidence="5" id="KW-0288">FMN</keyword>
<keyword evidence="8" id="KW-0408">Iron</keyword>